<protein>
    <recommendedName>
        <fullName evidence="1">DUF7808 domain-containing protein</fullName>
    </recommendedName>
</protein>
<reference evidence="2 3" key="1">
    <citation type="submission" date="2013-11" db="EMBL/GenBank/DDBJ databases">
        <title>Draft genome of the bovine lungworm Dictyocaulus viviparus.</title>
        <authorList>
            <person name="Mitreva M."/>
        </authorList>
    </citation>
    <scope>NUCLEOTIDE SEQUENCE [LARGE SCALE GENOMIC DNA]</scope>
    <source>
        <strain evidence="2 3">HannoverDv2000</strain>
    </source>
</reference>
<dbReference type="EMBL" id="KN716240">
    <property type="protein sequence ID" value="KJH49271.1"/>
    <property type="molecule type" value="Genomic_DNA"/>
</dbReference>
<evidence type="ECO:0000313" key="3">
    <source>
        <dbReference type="Proteomes" id="UP000053766"/>
    </source>
</evidence>
<name>A0A0D8Y3Y8_DICVI</name>
<sequence>MKCSSKGEKDQKDASPCQISLHETQTDENLRTAPFEPCFDEVVDGKQRTYCNLLCPGADTVYVIKRDPQNHRSCFTHFTYKIEKRGDDFYMWRDGKCRSSDVDFTIRCEFAFARATFPTDDIVFANARRRKVFRAS</sequence>
<gene>
    <name evidence="2" type="ORF">DICVIV_04593</name>
</gene>
<evidence type="ECO:0000313" key="2">
    <source>
        <dbReference type="EMBL" id="KJH49271.1"/>
    </source>
</evidence>
<keyword evidence="3" id="KW-1185">Reference proteome</keyword>
<dbReference type="STRING" id="29172.A0A0D8Y3Y8"/>
<feature type="domain" description="DUF7808" evidence="1">
    <location>
        <begin position="1"/>
        <end position="126"/>
    </location>
</feature>
<dbReference type="AlphaFoldDB" id="A0A0D8Y3Y8"/>
<proteinExistence type="predicted"/>
<dbReference type="InterPro" id="IPR056710">
    <property type="entry name" value="DUF7808"/>
</dbReference>
<accession>A0A0D8Y3Y8</accession>
<dbReference type="PANTHER" id="PTHR34493">
    <property type="entry name" value="PROTEIN CBG13422-RELATED"/>
    <property type="match status" value="1"/>
</dbReference>
<evidence type="ECO:0000259" key="1">
    <source>
        <dbReference type="Pfam" id="PF25096"/>
    </source>
</evidence>
<organism evidence="2 3">
    <name type="scientific">Dictyocaulus viviparus</name>
    <name type="common">Bovine lungworm</name>
    <dbReference type="NCBI Taxonomy" id="29172"/>
    <lineage>
        <taxon>Eukaryota</taxon>
        <taxon>Metazoa</taxon>
        <taxon>Ecdysozoa</taxon>
        <taxon>Nematoda</taxon>
        <taxon>Chromadorea</taxon>
        <taxon>Rhabditida</taxon>
        <taxon>Rhabditina</taxon>
        <taxon>Rhabditomorpha</taxon>
        <taxon>Strongyloidea</taxon>
        <taxon>Metastrongylidae</taxon>
        <taxon>Dictyocaulus</taxon>
    </lineage>
</organism>
<reference evidence="3" key="2">
    <citation type="journal article" date="2016" name="Sci. Rep.">
        <title>Dictyocaulus viviparus genome, variome and transcriptome elucidate lungworm biology and support future intervention.</title>
        <authorList>
            <person name="McNulty S.N."/>
            <person name="Strube C."/>
            <person name="Rosa B.A."/>
            <person name="Martin J.C."/>
            <person name="Tyagi R."/>
            <person name="Choi Y.J."/>
            <person name="Wang Q."/>
            <person name="Hallsworth Pepin K."/>
            <person name="Zhang X."/>
            <person name="Ozersky P."/>
            <person name="Wilson R.K."/>
            <person name="Sternberg P.W."/>
            <person name="Gasser R.B."/>
            <person name="Mitreva M."/>
        </authorList>
    </citation>
    <scope>NUCLEOTIDE SEQUENCE [LARGE SCALE GENOMIC DNA]</scope>
    <source>
        <strain evidence="3">HannoverDv2000</strain>
    </source>
</reference>
<dbReference type="Proteomes" id="UP000053766">
    <property type="component" value="Unassembled WGS sequence"/>
</dbReference>
<dbReference type="Pfam" id="PF25096">
    <property type="entry name" value="DUF7808"/>
    <property type="match status" value="1"/>
</dbReference>
<dbReference type="PANTHER" id="PTHR34493:SF7">
    <property type="entry name" value="SECRETED PROTEIN"/>
    <property type="match status" value="1"/>
</dbReference>
<dbReference type="OrthoDB" id="5811728at2759"/>